<feature type="region of interest" description="Disordered" evidence="1">
    <location>
        <begin position="1"/>
        <end position="31"/>
    </location>
</feature>
<feature type="compositionally biased region" description="Basic and acidic residues" evidence="1">
    <location>
        <begin position="14"/>
        <end position="26"/>
    </location>
</feature>
<proteinExistence type="predicted"/>
<protein>
    <recommendedName>
        <fullName evidence="4">Luciferase-like domain-containing protein</fullName>
    </recommendedName>
</protein>
<keyword evidence="3" id="KW-1185">Reference proteome</keyword>
<comment type="caution">
    <text evidence="2">The sequence shown here is derived from an EMBL/GenBank/DDBJ whole genome shotgun (WGS) entry which is preliminary data.</text>
</comment>
<dbReference type="EMBL" id="BOOB01000009">
    <property type="protein sequence ID" value="GIH31029.1"/>
    <property type="molecule type" value="Genomic_DNA"/>
</dbReference>
<organism evidence="2 3">
    <name type="scientific">Microbispora amethystogenes</name>
    <dbReference type="NCBI Taxonomy" id="1427754"/>
    <lineage>
        <taxon>Bacteria</taxon>
        <taxon>Bacillati</taxon>
        <taxon>Actinomycetota</taxon>
        <taxon>Actinomycetes</taxon>
        <taxon>Streptosporangiales</taxon>
        <taxon>Streptosporangiaceae</taxon>
        <taxon>Microbispora</taxon>
    </lineage>
</organism>
<reference evidence="2 3" key="1">
    <citation type="submission" date="2021-01" db="EMBL/GenBank/DDBJ databases">
        <title>Whole genome shotgun sequence of Microbispora amethystogenes NBRC 101907.</title>
        <authorList>
            <person name="Komaki H."/>
            <person name="Tamura T."/>
        </authorList>
    </citation>
    <scope>NUCLEOTIDE SEQUENCE [LARGE SCALE GENOMIC DNA]</scope>
    <source>
        <strain evidence="2 3">NBRC 101907</strain>
    </source>
</reference>
<gene>
    <name evidence="2" type="ORF">Mam01_11930</name>
</gene>
<accession>A0ABQ4F8B7</accession>
<dbReference type="SUPFAM" id="SSF51679">
    <property type="entry name" value="Bacterial luciferase-like"/>
    <property type="match status" value="1"/>
</dbReference>
<dbReference type="InterPro" id="IPR036661">
    <property type="entry name" value="Luciferase-like_sf"/>
</dbReference>
<evidence type="ECO:0008006" key="4">
    <source>
        <dbReference type="Google" id="ProtNLM"/>
    </source>
</evidence>
<evidence type="ECO:0000256" key="1">
    <source>
        <dbReference type="SAM" id="MobiDB-lite"/>
    </source>
</evidence>
<sequence length="89" mass="10155">MVRHRGRLAGHLTAGDDRGHLPDHPHPSAGEALNEHILGDQWPPAEERQRMLEEAVDVIRELWTGELVTYHGEAGQERNLRVRKPVETR</sequence>
<dbReference type="Gene3D" id="3.20.20.30">
    <property type="entry name" value="Luciferase-like domain"/>
    <property type="match status" value="1"/>
</dbReference>
<evidence type="ECO:0000313" key="2">
    <source>
        <dbReference type="EMBL" id="GIH31029.1"/>
    </source>
</evidence>
<name>A0ABQ4F8B7_9ACTN</name>
<evidence type="ECO:0000313" key="3">
    <source>
        <dbReference type="Proteomes" id="UP000651728"/>
    </source>
</evidence>
<dbReference type="Proteomes" id="UP000651728">
    <property type="component" value="Unassembled WGS sequence"/>
</dbReference>